<dbReference type="EMBL" id="CP034248">
    <property type="protein sequence ID" value="AZK46835.1"/>
    <property type="molecule type" value="Genomic_DNA"/>
</dbReference>
<sequence>MENCLFCKIANGSVPSNKVYEDDTFLVFHDIQPAAPTHVLIIPKKHIATMNDVGPEDYAMIGELHRVAQEAAKKLGVAETGYRLINNCGPDSGQAVYHIHYHLIGGAKLGALVQSSDSHAI</sequence>
<evidence type="ECO:0000256" key="1">
    <source>
        <dbReference type="PIRSR" id="PIRSR601310-1"/>
    </source>
</evidence>
<dbReference type="KEGG" id="plen:EIM92_12295"/>
<dbReference type="InterPro" id="IPR036265">
    <property type="entry name" value="HIT-like_sf"/>
</dbReference>
<dbReference type="Gene3D" id="3.30.428.10">
    <property type="entry name" value="HIT-like"/>
    <property type="match status" value="1"/>
</dbReference>
<dbReference type="SUPFAM" id="SSF54197">
    <property type="entry name" value="HIT-like"/>
    <property type="match status" value="1"/>
</dbReference>
<reference evidence="5 6" key="1">
    <citation type="submission" date="2018-11" db="EMBL/GenBank/DDBJ databases">
        <title>Genome sequencing of Paenibacillus lentus DSM25539(T).</title>
        <authorList>
            <person name="Kook J.-K."/>
            <person name="Park S.-N."/>
            <person name="Lim Y.K."/>
        </authorList>
    </citation>
    <scope>NUCLEOTIDE SEQUENCE [LARGE SCALE GENOMIC DNA]</scope>
    <source>
        <strain evidence="5 6">DSM 25539</strain>
    </source>
</reference>
<dbReference type="CDD" id="cd01276">
    <property type="entry name" value="PKCI_related"/>
    <property type="match status" value="1"/>
</dbReference>
<dbReference type="PRINTS" id="PR00332">
    <property type="entry name" value="HISTRIAD"/>
</dbReference>
<dbReference type="Pfam" id="PF01230">
    <property type="entry name" value="HIT"/>
    <property type="match status" value="1"/>
</dbReference>
<dbReference type="AlphaFoldDB" id="A0A3Q8S505"/>
<feature type="short sequence motif" description="Histidine triad motif" evidence="2 3">
    <location>
        <begin position="98"/>
        <end position="102"/>
    </location>
</feature>
<evidence type="ECO:0000256" key="3">
    <source>
        <dbReference type="PROSITE-ProRule" id="PRU00464"/>
    </source>
</evidence>
<feature type="active site" description="Tele-AMP-histidine intermediate" evidence="1">
    <location>
        <position position="100"/>
    </location>
</feature>
<protein>
    <submittedName>
        <fullName evidence="5">Histidine triad nucleotide-binding protein</fullName>
    </submittedName>
</protein>
<evidence type="ECO:0000259" key="4">
    <source>
        <dbReference type="PROSITE" id="PS51084"/>
    </source>
</evidence>
<proteinExistence type="predicted"/>
<dbReference type="GO" id="GO:0003824">
    <property type="term" value="F:catalytic activity"/>
    <property type="evidence" value="ECO:0007669"/>
    <property type="project" value="InterPro"/>
</dbReference>
<dbReference type="InterPro" id="IPR001310">
    <property type="entry name" value="Histidine_triad_HIT"/>
</dbReference>
<accession>A0A3Q8S505</accession>
<name>A0A3Q8S505_9BACL</name>
<dbReference type="Proteomes" id="UP000273145">
    <property type="component" value="Chromosome"/>
</dbReference>
<keyword evidence="6" id="KW-1185">Reference proteome</keyword>
<evidence type="ECO:0000256" key="2">
    <source>
        <dbReference type="PIRSR" id="PIRSR601310-3"/>
    </source>
</evidence>
<evidence type="ECO:0000313" key="6">
    <source>
        <dbReference type="Proteomes" id="UP000273145"/>
    </source>
</evidence>
<gene>
    <name evidence="5" type="ORF">EIM92_12295</name>
</gene>
<organism evidence="5 6">
    <name type="scientific">Paenibacillus lentus</name>
    <dbReference type="NCBI Taxonomy" id="1338368"/>
    <lineage>
        <taxon>Bacteria</taxon>
        <taxon>Bacillati</taxon>
        <taxon>Bacillota</taxon>
        <taxon>Bacilli</taxon>
        <taxon>Bacillales</taxon>
        <taxon>Paenibacillaceae</taxon>
        <taxon>Paenibacillus</taxon>
    </lineage>
</organism>
<dbReference type="OrthoDB" id="9784774at2"/>
<dbReference type="PANTHER" id="PTHR23089">
    <property type="entry name" value="HISTIDINE TRIAD HIT PROTEIN"/>
    <property type="match status" value="1"/>
</dbReference>
<dbReference type="RefSeq" id="WP_125082881.1">
    <property type="nucleotide sequence ID" value="NZ_CP034248.1"/>
</dbReference>
<dbReference type="PROSITE" id="PS51084">
    <property type="entry name" value="HIT_2"/>
    <property type="match status" value="1"/>
</dbReference>
<dbReference type="InterPro" id="IPR011146">
    <property type="entry name" value="HIT-like"/>
</dbReference>
<feature type="domain" description="HIT" evidence="4">
    <location>
        <begin position="5"/>
        <end position="114"/>
    </location>
</feature>
<evidence type="ECO:0000313" key="5">
    <source>
        <dbReference type="EMBL" id="AZK46835.1"/>
    </source>
</evidence>